<dbReference type="Proteomes" id="UP001432027">
    <property type="component" value="Unassembled WGS sequence"/>
</dbReference>
<dbReference type="AlphaFoldDB" id="A0AAV5SWN2"/>
<evidence type="ECO:0000313" key="1">
    <source>
        <dbReference type="EMBL" id="GMS87747.1"/>
    </source>
</evidence>
<organism evidence="1 2">
    <name type="scientific">Pristionchus entomophagus</name>
    <dbReference type="NCBI Taxonomy" id="358040"/>
    <lineage>
        <taxon>Eukaryota</taxon>
        <taxon>Metazoa</taxon>
        <taxon>Ecdysozoa</taxon>
        <taxon>Nematoda</taxon>
        <taxon>Chromadorea</taxon>
        <taxon>Rhabditida</taxon>
        <taxon>Rhabditina</taxon>
        <taxon>Diplogasteromorpha</taxon>
        <taxon>Diplogasteroidea</taxon>
        <taxon>Neodiplogasteridae</taxon>
        <taxon>Pristionchus</taxon>
    </lineage>
</organism>
<reference evidence="1" key="1">
    <citation type="submission" date="2023-10" db="EMBL/GenBank/DDBJ databases">
        <title>Genome assembly of Pristionchus species.</title>
        <authorList>
            <person name="Yoshida K."/>
            <person name="Sommer R.J."/>
        </authorList>
    </citation>
    <scope>NUCLEOTIDE SEQUENCE</scope>
    <source>
        <strain evidence="1">RS0144</strain>
    </source>
</reference>
<evidence type="ECO:0000313" key="2">
    <source>
        <dbReference type="Proteomes" id="UP001432027"/>
    </source>
</evidence>
<comment type="caution">
    <text evidence="1">The sequence shown here is derived from an EMBL/GenBank/DDBJ whole genome shotgun (WGS) entry which is preliminary data.</text>
</comment>
<keyword evidence="2" id="KW-1185">Reference proteome</keyword>
<accession>A0AAV5SWN2</accession>
<protein>
    <recommendedName>
        <fullName evidence="3">G protein-coupled receptor</fullName>
    </recommendedName>
</protein>
<proteinExistence type="predicted"/>
<evidence type="ECO:0008006" key="3">
    <source>
        <dbReference type="Google" id="ProtNLM"/>
    </source>
</evidence>
<name>A0AAV5SWN2_9BILA</name>
<sequence length="157" mass="18156">FSCYKLNSCNSIIHTLKLCRRIFSELERLTEVILNCRFLLSRIQFSLIFCLTYIEEMVLDDLVLLLINFLTRLFIRRKGRSTGSLQCESLHSLSLRLHLFLLPLSVLSTLVIARHHIRDLPCDRVLVWFVVVHLLSSLEGGTEVPYGRCSSESHHGE</sequence>
<gene>
    <name evidence="1" type="ORF">PENTCL1PPCAC_9922</name>
</gene>
<feature type="non-terminal residue" evidence="1">
    <location>
        <position position="1"/>
    </location>
</feature>
<feature type="non-terminal residue" evidence="1">
    <location>
        <position position="157"/>
    </location>
</feature>
<dbReference type="EMBL" id="BTSX01000003">
    <property type="protein sequence ID" value="GMS87747.1"/>
    <property type="molecule type" value="Genomic_DNA"/>
</dbReference>